<sequence>MDATLHADADAITQLLYDGIVDSGDWYAGVELLRARMGAAFFHQMTVDCANGAVSDGLATFEAPQDKAREYEQHYARTDERMHAVLAMPAGSMVIDHERFDTSAMSSSAIYSDWLPSVGLRHTVGLTLREDGSRKEVIGIMRAREDGMFRASEIALCQRALPHLARASALRARVAGLQDRAGFGLAALDALRQGIVVLDPQAAVQYANPAARALAAVGALCRVRHDTWRFADAPVQARFQQALAGACARGEPSCAGAFMVHTPQGPVAVSVLPLKAGHPLLAWRGVPLAMLSIGAGAQTDVAPPDMLRQALGVTLAEARLAHALAQGLTVKGYALRAELSEQTVRGHLKNLLRKTDCHRQVELVTLAQSVQAPPE</sequence>
<evidence type="ECO:0000313" key="2">
    <source>
        <dbReference type="EMBL" id="CCJ52066.1"/>
    </source>
</evidence>
<protein>
    <submittedName>
        <fullName evidence="2">Putative transcriptional regulator</fullName>
    </submittedName>
</protein>
<gene>
    <name evidence="2" type="ORF">BN112_0148</name>
</gene>
<dbReference type="RefSeq" id="WP_015063655.1">
    <property type="nucleotide sequence ID" value="NC_019382.1"/>
</dbReference>
<dbReference type="SUPFAM" id="SSF46894">
    <property type="entry name" value="C-terminal effector domain of the bipartite response regulators"/>
    <property type="match status" value="1"/>
</dbReference>
<name>A0A0C6NZE4_BORBO</name>
<dbReference type="InterPro" id="IPR016032">
    <property type="entry name" value="Sig_transdc_resp-reg_C-effctor"/>
</dbReference>
<dbReference type="Pfam" id="PF08448">
    <property type="entry name" value="PAS_4"/>
    <property type="match status" value="1"/>
</dbReference>
<feature type="domain" description="HTH luxR-type" evidence="1">
    <location>
        <begin position="310"/>
        <end position="367"/>
    </location>
</feature>
<dbReference type="Gene3D" id="1.10.10.10">
    <property type="entry name" value="Winged helix-like DNA-binding domain superfamily/Winged helix DNA-binding domain"/>
    <property type="match status" value="1"/>
</dbReference>
<dbReference type="InterPro" id="IPR000792">
    <property type="entry name" value="Tscrpt_reg_LuxR_C"/>
</dbReference>
<dbReference type="InterPro" id="IPR013656">
    <property type="entry name" value="PAS_4"/>
</dbReference>
<proteinExistence type="predicted"/>
<dbReference type="SUPFAM" id="SSF55785">
    <property type="entry name" value="PYP-like sensor domain (PAS domain)"/>
    <property type="match status" value="1"/>
</dbReference>
<dbReference type="GO" id="GO:0006355">
    <property type="term" value="P:regulation of DNA-templated transcription"/>
    <property type="evidence" value="ECO:0007669"/>
    <property type="project" value="InterPro"/>
</dbReference>
<dbReference type="InterPro" id="IPR036388">
    <property type="entry name" value="WH-like_DNA-bd_sf"/>
</dbReference>
<dbReference type="AlphaFoldDB" id="A0A0C6NZE4"/>
<dbReference type="InterPro" id="IPR035965">
    <property type="entry name" value="PAS-like_dom_sf"/>
</dbReference>
<dbReference type="HOGENOM" id="CLU_037939_6_0_4"/>
<dbReference type="EMBL" id="HE965806">
    <property type="protein sequence ID" value="CCJ52066.1"/>
    <property type="molecule type" value="Genomic_DNA"/>
</dbReference>
<dbReference type="SMART" id="SM00421">
    <property type="entry name" value="HTH_LUXR"/>
    <property type="match status" value="1"/>
</dbReference>
<dbReference type="KEGG" id="bbh:BN112_0148"/>
<dbReference type="Proteomes" id="UP000007564">
    <property type="component" value="Chromosome"/>
</dbReference>
<accession>A0A0C6NZE4</accession>
<reference evidence="2 3" key="1">
    <citation type="journal article" date="2012" name="BMC Genomics">
        <title>Comparative genomics of the classical Bordetella subspecies: the evolution and exchange of virulence-associated diversity amongst closely related pathogens.</title>
        <authorList>
            <person name="Park J."/>
            <person name="Zhang Y."/>
            <person name="Buboltz A.M."/>
            <person name="Zhang X."/>
            <person name="Schuster S.C."/>
            <person name="Ahuja U."/>
            <person name="Liu M."/>
            <person name="Miller J.F."/>
            <person name="Sebaihia M."/>
            <person name="Bentley S.D."/>
            <person name="Parkhill J."/>
            <person name="Harvill E.T."/>
        </authorList>
    </citation>
    <scope>NUCLEOTIDE SEQUENCE [LARGE SCALE GENOMIC DNA]</scope>
    <source>
        <strain evidence="2 3">253</strain>
    </source>
</reference>
<dbReference type="Pfam" id="PF00196">
    <property type="entry name" value="GerE"/>
    <property type="match status" value="1"/>
</dbReference>
<evidence type="ECO:0000313" key="3">
    <source>
        <dbReference type="Proteomes" id="UP000007564"/>
    </source>
</evidence>
<dbReference type="GO" id="GO:0003677">
    <property type="term" value="F:DNA binding"/>
    <property type="evidence" value="ECO:0007669"/>
    <property type="project" value="InterPro"/>
</dbReference>
<organism evidence="2 3">
    <name type="scientific">Bordetella bronchiseptica 253</name>
    <dbReference type="NCBI Taxonomy" id="568707"/>
    <lineage>
        <taxon>Bacteria</taxon>
        <taxon>Pseudomonadati</taxon>
        <taxon>Pseudomonadota</taxon>
        <taxon>Betaproteobacteria</taxon>
        <taxon>Burkholderiales</taxon>
        <taxon>Alcaligenaceae</taxon>
        <taxon>Bordetella</taxon>
    </lineage>
</organism>
<evidence type="ECO:0000259" key="1">
    <source>
        <dbReference type="SMART" id="SM00421"/>
    </source>
</evidence>
<dbReference type="OrthoDB" id="5497412at2"/>